<dbReference type="Proteomes" id="UP000077266">
    <property type="component" value="Unassembled WGS sequence"/>
</dbReference>
<dbReference type="OrthoDB" id="3229612at2759"/>
<evidence type="ECO:0000313" key="3">
    <source>
        <dbReference type="EMBL" id="KZV80234.1"/>
    </source>
</evidence>
<feature type="transmembrane region" description="Helical" evidence="1">
    <location>
        <begin position="154"/>
        <end position="180"/>
    </location>
</feature>
<reference evidence="3 4" key="1">
    <citation type="journal article" date="2016" name="Mol. Biol. Evol.">
        <title>Comparative Genomics of Early-Diverging Mushroom-Forming Fungi Provides Insights into the Origins of Lignocellulose Decay Capabilities.</title>
        <authorList>
            <person name="Nagy L.G."/>
            <person name="Riley R."/>
            <person name="Tritt A."/>
            <person name="Adam C."/>
            <person name="Daum C."/>
            <person name="Floudas D."/>
            <person name="Sun H."/>
            <person name="Yadav J.S."/>
            <person name="Pangilinan J."/>
            <person name="Larsson K.H."/>
            <person name="Matsuura K."/>
            <person name="Barry K."/>
            <person name="Labutti K."/>
            <person name="Kuo R."/>
            <person name="Ohm R.A."/>
            <person name="Bhattacharya S.S."/>
            <person name="Shirouzu T."/>
            <person name="Yoshinaga Y."/>
            <person name="Martin F.M."/>
            <person name="Grigoriev I.V."/>
            <person name="Hibbett D.S."/>
        </authorList>
    </citation>
    <scope>NUCLEOTIDE SEQUENCE [LARGE SCALE GENOMIC DNA]</scope>
    <source>
        <strain evidence="3 4">HHB12029</strain>
    </source>
</reference>
<proteinExistence type="predicted"/>
<feature type="signal peptide" evidence="2">
    <location>
        <begin position="1"/>
        <end position="21"/>
    </location>
</feature>
<protein>
    <recommendedName>
        <fullName evidence="5">Transmembrane protein</fullName>
    </recommendedName>
</protein>
<organism evidence="3 4">
    <name type="scientific">Exidia glandulosa HHB12029</name>
    <dbReference type="NCBI Taxonomy" id="1314781"/>
    <lineage>
        <taxon>Eukaryota</taxon>
        <taxon>Fungi</taxon>
        <taxon>Dikarya</taxon>
        <taxon>Basidiomycota</taxon>
        <taxon>Agaricomycotina</taxon>
        <taxon>Agaricomycetes</taxon>
        <taxon>Auriculariales</taxon>
        <taxon>Exidiaceae</taxon>
        <taxon>Exidia</taxon>
    </lineage>
</organism>
<keyword evidence="1" id="KW-0812">Transmembrane</keyword>
<evidence type="ECO:0000256" key="1">
    <source>
        <dbReference type="SAM" id="Phobius"/>
    </source>
</evidence>
<gene>
    <name evidence="3" type="ORF">EXIGLDRAFT_817144</name>
</gene>
<dbReference type="InParanoid" id="A0A165BB31"/>
<dbReference type="EMBL" id="KV426506">
    <property type="protein sequence ID" value="KZV80234.1"/>
    <property type="molecule type" value="Genomic_DNA"/>
</dbReference>
<evidence type="ECO:0008006" key="5">
    <source>
        <dbReference type="Google" id="ProtNLM"/>
    </source>
</evidence>
<keyword evidence="1" id="KW-0472">Membrane</keyword>
<feature type="chain" id="PRO_5007855567" description="Transmembrane protein" evidence="2">
    <location>
        <begin position="22"/>
        <end position="182"/>
    </location>
</feature>
<name>A0A165BB31_EXIGL</name>
<keyword evidence="4" id="KW-1185">Reference proteome</keyword>
<dbReference type="AlphaFoldDB" id="A0A165BB31"/>
<sequence>MQSRIVSLIFALFAFSLFAYASPVASKEVAAVARATAPLDVILNLFADLKANIDLHIAALAKLDAKADISVIVGQIVVLINACVTALVSVGAVVDLSDKTKITAIATVFAQILINLQACITVFAAILVNVTAVVNLDIALKGLLVQLNVCVAGILVVIAPLVVKITAVVNLPLTLVIALLGL</sequence>
<evidence type="ECO:0000313" key="4">
    <source>
        <dbReference type="Proteomes" id="UP000077266"/>
    </source>
</evidence>
<accession>A0A165BB31</accession>
<feature type="transmembrane region" description="Helical" evidence="1">
    <location>
        <begin position="72"/>
        <end position="96"/>
    </location>
</feature>
<evidence type="ECO:0000256" key="2">
    <source>
        <dbReference type="SAM" id="SignalP"/>
    </source>
</evidence>
<keyword evidence="2" id="KW-0732">Signal</keyword>
<keyword evidence="1" id="KW-1133">Transmembrane helix</keyword>
<feature type="transmembrane region" description="Helical" evidence="1">
    <location>
        <begin position="108"/>
        <end position="134"/>
    </location>
</feature>